<protein>
    <submittedName>
        <fullName evidence="1">Uncharacterized protein</fullName>
    </submittedName>
</protein>
<evidence type="ECO:0000313" key="1">
    <source>
        <dbReference type="EMBL" id="KAJ8729273.1"/>
    </source>
</evidence>
<keyword evidence="2" id="KW-1185">Reference proteome</keyword>
<evidence type="ECO:0000313" key="2">
    <source>
        <dbReference type="Proteomes" id="UP001231649"/>
    </source>
</evidence>
<sequence>MATVQTPPEMSLSTSLPVQQEQSEIDLMALTMAALRFVNPWAVEAKPSQWDDQITPGTPEAKDRTITLAEVRLHDSPQDCWVVIYDRVYDITTFFDEHPGGADIMFEYAGHDASTAFRSSGHSRMATKALERFLVGELPLQERMYRRPGGIRLSDIPE</sequence>
<dbReference type="Proteomes" id="UP001231649">
    <property type="component" value="Chromosome 10"/>
</dbReference>
<proteinExistence type="predicted"/>
<gene>
    <name evidence="1" type="ORF">PYW08_000854</name>
</gene>
<dbReference type="EMBL" id="CM056786">
    <property type="protein sequence ID" value="KAJ8729273.1"/>
    <property type="molecule type" value="Genomic_DNA"/>
</dbReference>
<reference evidence="1" key="1">
    <citation type="submission" date="2023-03" db="EMBL/GenBank/DDBJ databases">
        <title>Chromosome-level genomes of two armyworms, Mythimna separata and Mythimna loreyi, provide insights into the biosynthesis and reception of sex pheromones.</title>
        <authorList>
            <person name="Zhao H."/>
        </authorList>
    </citation>
    <scope>NUCLEOTIDE SEQUENCE</scope>
    <source>
        <strain evidence="1">BeijingLab</strain>
    </source>
</reference>
<organism evidence="1 2">
    <name type="scientific">Mythimna loreyi</name>
    <dbReference type="NCBI Taxonomy" id="667449"/>
    <lineage>
        <taxon>Eukaryota</taxon>
        <taxon>Metazoa</taxon>
        <taxon>Ecdysozoa</taxon>
        <taxon>Arthropoda</taxon>
        <taxon>Hexapoda</taxon>
        <taxon>Insecta</taxon>
        <taxon>Pterygota</taxon>
        <taxon>Neoptera</taxon>
        <taxon>Endopterygota</taxon>
        <taxon>Lepidoptera</taxon>
        <taxon>Glossata</taxon>
        <taxon>Ditrysia</taxon>
        <taxon>Noctuoidea</taxon>
        <taxon>Noctuidae</taxon>
        <taxon>Noctuinae</taxon>
        <taxon>Hadenini</taxon>
        <taxon>Mythimna</taxon>
    </lineage>
</organism>
<comment type="caution">
    <text evidence="1">The sequence shown here is derived from an EMBL/GenBank/DDBJ whole genome shotgun (WGS) entry which is preliminary data.</text>
</comment>
<name>A0ACC2QZ16_9NEOP</name>
<accession>A0ACC2QZ16</accession>